<dbReference type="GO" id="GO:0000978">
    <property type="term" value="F:RNA polymerase II cis-regulatory region sequence-specific DNA binding"/>
    <property type="evidence" value="ECO:0007669"/>
    <property type="project" value="TreeGrafter"/>
</dbReference>
<evidence type="ECO:0000256" key="5">
    <source>
        <dbReference type="ARBA" id="ARBA00023015"/>
    </source>
</evidence>
<dbReference type="PANTHER" id="PTHR24393:SF34">
    <property type="entry name" value="PR_SET DOMAIN 13"/>
    <property type="match status" value="1"/>
</dbReference>
<evidence type="ECO:0000256" key="1">
    <source>
        <dbReference type="ARBA" id="ARBA00022723"/>
    </source>
</evidence>
<feature type="domain" description="C2H2-type" evidence="10">
    <location>
        <begin position="53"/>
        <end position="80"/>
    </location>
</feature>
<protein>
    <recommendedName>
        <fullName evidence="10">C2H2-type domain-containing protein</fullName>
    </recommendedName>
</protein>
<dbReference type="Proteomes" id="UP001054945">
    <property type="component" value="Unassembled WGS sequence"/>
</dbReference>
<dbReference type="FunFam" id="3.30.160.60:FF:000621">
    <property type="entry name" value="FLT3-interacting zinc finger 1"/>
    <property type="match status" value="1"/>
</dbReference>
<dbReference type="AlphaFoldDB" id="A0AAV4V321"/>
<evidence type="ECO:0000256" key="9">
    <source>
        <dbReference type="SAM" id="SignalP"/>
    </source>
</evidence>
<keyword evidence="3 8" id="KW-0863">Zinc-finger</keyword>
<dbReference type="GO" id="GO:0008270">
    <property type="term" value="F:zinc ion binding"/>
    <property type="evidence" value="ECO:0007669"/>
    <property type="project" value="UniProtKB-KW"/>
</dbReference>
<evidence type="ECO:0000256" key="7">
    <source>
        <dbReference type="ARBA" id="ARBA00023242"/>
    </source>
</evidence>
<keyword evidence="2" id="KW-0677">Repeat</keyword>
<evidence type="ECO:0000313" key="12">
    <source>
        <dbReference type="Proteomes" id="UP001054945"/>
    </source>
</evidence>
<keyword evidence="7" id="KW-0539">Nucleus</keyword>
<dbReference type="Pfam" id="PF00096">
    <property type="entry name" value="zf-C2H2"/>
    <property type="match status" value="1"/>
</dbReference>
<evidence type="ECO:0000259" key="10">
    <source>
        <dbReference type="PROSITE" id="PS50157"/>
    </source>
</evidence>
<evidence type="ECO:0000256" key="3">
    <source>
        <dbReference type="ARBA" id="ARBA00022771"/>
    </source>
</evidence>
<dbReference type="Gene3D" id="3.30.160.60">
    <property type="entry name" value="Classic Zinc Finger"/>
    <property type="match status" value="2"/>
</dbReference>
<reference evidence="11 12" key="1">
    <citation type="submission" date="2021-06" db="EMBL/GenBank/DDBJ databases">
        <title>Caerostris extrusa draft genome.</title>
        <authorList>
            <person name="Kono N."/>
            <person name="Arakawa K."/>
        </authorList>
    </citation>
    <scope>NUCLEOTIDE SEQUENCE [LARGE SCALE GENOMIC DNA]</scope>
</reference>
<evidence type="ECO:0000256" key="6">
    <source>
        <dbReference type="ARBA" id="ARBA00023163"/>
    </source>
</evidence>
<accession>A0AAV4V321</accession>
<name>A0AAV4V321_CAEEX</name>
<evidence type="ECO:0000256" key="4">
    <source>
        <dbReference type="ARBA" id="ARBA00022833"/>
    </source>
</evidence>
<feature type="signal peptide" evidence="9">
    <location>
        <begin position="1"/>
        <end position="24"/>
    </location>
</feature>
<dbReference type="GO" id="GO:0001228">
    <property type="term" value="F:DNA-binding transcription activator activity, RNA polymerase II-specific"/>
    <property type="evidence" value="ECO:0007669"/>
    <property type="project" value="TreeGrafter"/>
</dbReference>
<sequence length="183" mass="21414">MSAKWNFRSCLASLVTSLFTLLRGRTCATHAQKLLPSGLSKTTHACSQWWKPYTCDICQKSFPQLSGLLHHAGVHSTEKPHRCDYCDFKTAHKSSLKDHLRRYHSEHKEECPLCCSDFYSKDSLRFHKCKRKMSEDEKTSGSFRDSLEDEKKRTRHFLKRTKSTSSASHAESLRWRKCWRWAN</sequence>
<evidence type="ECO:0000313" key="11">
    <source>
        <dbReference type="EMBL" id="GIY64233.1"/>
    </source>
</evidence>
<dbReference type="PROSITE" id="PS50157">
    <property type="entry name" value="ZINC_FINGER_C2H2_2"/>
    <property type="match status" value="2"/>
</dbReference>
<dbReference type="SUPFAM" id="SSF57667">
    <property type="entry name" value="beta-beta-alpha zinc fingers"/>
    <property type="match status" value="1"/>
</dbReference>
<keyword evidence="5" id="KW-0805">Transcription regulation</keyword>
<evidence type="ECO:0000256" key="8">
    <source>
        <dbReference type="PROSITE-ProRule" id="PRU00042"/>
    </source>
</evidence>
<dbReference type="PROSITE" id="PS00028">
    <property type="entry name" value="ZINC_FINGER_C2H2_1"/>
    <property type="match status" value="1"/>
</dbReference>
<comment type="caution">
    <text evidence="11">The sequence shown here is derived from an EMBL/GenBank/DDBJ whole genome shotgun (WGS) entry which is preliminary data.</text>
</comment>
<dbReference type="EMBL" id="BPLR01013847">
    <property type="protein sequence ID" value="GIY64233.1"/>
    <property type="molecule type" value="Genomic_DNA"/>
</dbReference>
<evidence type="ECO:0000256" key="2">
    <source>
        <dbReference type="ARBA" id="ARBA00022737"/>
    </source>
</evidence>
<keyword evidence="12" id="KW-1185">Reference proteome</keyword>
<keyword evidence="9" id="KW-0732">Signal</keyword>
<dbReference type="InterPro" id="IPR013087">
    <property type="entry name" value="Znf_C2H2_type"/>
</dbReference>
<feature type="domain" description="C2H2-type" evidence="10">
    <location>
        <begin position="81"/>
        <end position="109"/>
    </location>
</feature>
<dbReference type="InterPro" id="IPR036236">
    <property type="entry name" value="Znf_C2H2_sf"/>
</dbReference>
<keyword evidence="4" id="KW-0862">Zinc</keyword>
<keyword evidence="1" id="KW-0479">Metal-binding</keyword>
<dbReference type="GO" id="GO:0005634">
    <property type="term" value="C:nucleus"/>
    <property type="evidence" value="ECO:0007669"/>
    <property type="project" value="TreeGrafter"/>
</dbReference>
<proteinExistence type="predicted"/>
<dbReference type="SMART" id="SM00355">
    <property type="entry name" value="ZnF_C2H2"/>
    <property type="match status" value="2"/>
</dbReference>
<dbReference type="PANTHER" id="PTHR24393">
    <property type="entry name" value="ZINC FINGER PROTEIN"/>
    <property type="match status" value="1"/>
</dbReference>
<keyword evidence="6" id="KW-0804">Transcription</keyword>
<feature type="chain" id="PRO_5043495447" description="C2H2-type domain-containing protein" evidence="9">
    <location>
        <begin position="25"/>
        <end position="183"/>
    </location>
</feature>
<organism evidence="11 12">
    <name type="scientific">Caerostris extrusa</name>
    <name type="common">Bark spider</name>
    <name type="synonym">Caerostris bankana</name>
    <dbReference type="NCBI Taxonomy" id="172846"/>
    <lineage>
        <taxon>Eukaryota</taxon>
        <taxon>Metazoa</taxon>
        <taxon>Ecdysozoa</taxon>
        <taxon>Arthropoda</taxon>
        <taxon>Chelicerata</taxon>
        <taxon>Arachnida</taxon>
        <taxon>Araneae</taxon>
        <taxon>Araneomorphae</taxon>
        <taxon>Entelegynae</taxon>
        <taxon>Araneoidea</taxon>
        <taxon>Araneidae</taxon>
        <taxon>Caerostris</taxon>
    </lineage>
</organism>
<dbReference type="FunFam" id="3.30.160.60:FF:000065">
    <property type="entry name" value="B-cell CLL/lymphoma 6, member B"/>
    <property type="match status" value="1"/>
</dbReference>
<gene>
    <name evidence="11" type="ORF">CEXT_267841</name>
</gene>